<organism evidence="6 7">
    <name type="scientific">Geranomyces variabilis</name>
    <dbReference type="NCBI Taxonomy" id="109894"/>
    <lineage>
        <taxon>Eukaryota</taxon>
        <taxon>Fungi</taxon>
        <taxon>Fungi incertae sedis</taxon>
        <taxon>Chytridiomycota</taxon>
        <taxon>Chytridiomycota incertae sedis</taxon>
        <taxon>Chytridiomycetes</taxon>
        <taxon>Spizellomycetales</taxon>
        <taxon>Powellomycetaceae</taxon>
        <taxon>Geranomyces</taxon>
    </lineage>
</organism>
<dbReference type="GO" id="GO:0001228">
    <property type="term" value="F:DNA-binding transcription activator activity, RNA polymerase II-specific"/>
    <property type="evidence" value="ECO:0007669"/>
    <property type="project" value="TreeGrafter"/>
</dbReference>
<dbReference type="InterPro" id="IPR004827">
    <property type="entry name" value="bZIP"/>
</dbReference>
<comment type="subcellular location">
    <subcellularLocation>
        <location evidence="1">Nucleus</location>
    </subcellularLocation>
</comment>
<comment type="caution">
    <text evidence="6">The sequence shown here is derived from an EMBL/GenBank/DDBJ whole genome shotgun (WGS) entry which is preliminary data.</text>
</comment>
<feature type="compositionally biased region" description="Low complexity" evidence="4">
    <location>
        <begin position="1"/>
        <end position="21"/>
    </location>
</feature>
<keyword evidence="7" id="KW-1185">Reference proteome</keyword>
<dbReference type="PROSITE" id="PS00036">
    <property type="entry name" value="BZIP_BASIC"/>
    <property type="match status" value="1"/>
</dbReference>
<gene>
    <name evidence="6" type="ORF">HDU87_000308</name>
</gene>
<dbReference type="SMART" id="SM00338">
    <property type="entry name" value="BRLZ"/>
    <property type="match status" value="1"/>
</dbReference>
<evidence type="ECO:0000256" key="2">
    <source>
        <dbReference type="ARBA" id="ARBA00023242"/>
    </source>
</evidence>
<accession>A0AAD5TNB9</accession>
<dbReference type="GO" id="GO:0000976">
    <property type="term" value="F:transcription cis-regulatory region binding"/>
    <property type="evidence" value="ECO:0007669"/>
    <property type="project" value="InterPro"/>
</dbReference>
<evidence type="ECO:0000259" key="5">
    <source>
        <dbReference type="PROSITE" id="PS50217"/>
    </source>
</evidence>
<dbReference type="PANTHER" id="PTHR40621">
    <property type="entry name" value="TRANSCRIPTION FACTOR KAPC-RELATED"/>
    <property type="match status" value="1"/>
</dbReference>
<dbReference type="Pfam" id="PF00170">
    <property type="entry name" value="bZIP_1"/>
    <property type="match status" value="1"/>
</dbReference>
<feature type="coiled-coil region" evidence="3">
    <location>
        <begin position="173"/>
        <end position="235"/>
    </location>
</feature>
<feature type="compositionally biased region" description="Gly residues" evidence="4">
    <location>
        <begin position="35"/>
        <end position="48"/>
    </location>
</feature>
<dbReference type="SUPFAM" id="SSF57959">
    <property type="entry name" value="Leucine zipper domain"/>
    <property type="match status" value="1"/>
</dbReference>
<feature type="compositionally biased region" description="Low complexity" evidence="4">
    <location>
        <begin position="85"/>
        <end position="104"/>
    </location>
</feature>
<feature type="region of interest" description="Disordered" evidence="4">
    <location>
        <begin position="1"/>
        <end position="151"/>
    </location>
</feature>
<feature type="region of interest" description="Disordered" evidence="4">
    <location>
        <begin position="465"/>
        <end position="561"/>
    </location>
</feature>
<feature type="compositionally biased region" description="Low complexity" evidence="4">
    <location>
        <begin position="471"/>
        <end position="532"/>
    </location>
</feature>
<feature type="domain" description="BZIP" evidence="5">
    <location>
        <begin position="136"/>
        <end position="175"/>
    </location>
</feature>
<feature type="compositionally biased region" description="Gly residues" evidence="4">
    <location>
        <begin position="105"/>
        <end position="116"/>
    </location>
</feature>
<feature type="compositionally biased region" description="Gly residues" evidence="4">
    <location>
        <begin position="67"/>
        <end position="84"/>
    </location>
</feature>
<dbReference type="GO" id="GO:0090575">
    <property type="term" value="C:RNA polymerase II transcription regulator complex"/>
    <property type="evidence" value="ECO:0007669"/>
    <property type="project" value="TreeGrafter"/>
</dbReference>
<reference evidence="6" key="1">
    <citation type="submission" date="2020-05" db="EMBL/GenBank/DDBJ databases">
        <title>Phylogenomic resolution of chytrid fungi.</title>
        <authorList>
            <person name="Stajich J.E."/>
            <person name="Amses K."/>
            <person name="Simmons R."/>
            <person name="Seto K."/>
            <person name="Myers J."/>
            <person name="Bonds A."/>
            <person name="Quandt C.A."/>
            <person name="Barry K."/>
            <person name="Liu P."/>
            <person name="Grigoriev I."/>
            <person name="Longcore J.E."/>
            <person name="James T.Y."/>
        </authorList>
    </citation>
    <scope>NUCLEOTIDE SEQUENCE</scope>
    <source>
        <strain evidence="6">JEL0379</strain>
    </source>
</reference>
<name>A0AAD5TNB9_9FUNG</name>
<evidence type="ECO:0000256" key="3">
    <source>
        <dbReference type="SAM" id="Coils"/>
    </source>
</evidence>
<feature type="region of interest" description="Disordered" evidence="4">
    <location>
        <begin position="244"/>
        <end position="285"/>
    </location>
</feature>
<dbReference type="Proteomes" id="UP001212152">
    <property type="component" value="Unassembled WGS sequence"/>
</dbReference>
<dbReference type="EMBL" id="JADGJQ010000010">
    <property type="protein sequence ID" value="KAJ3181970.1"/>
    <property type="molecule type" value="Genomic_DNA"/>
</dbReference>
<dbReference type="Gene3D" id="1.20.5.170">
    <property type="match status" value="1"/>
</dbReference>
<proteinExistence type="predicted"/>
<feature type="compositionally biased region" description="Low complexity" evidence="4">
    <location>
        <begin position="269"/>
        <end position="283"/>
    </location>
</feature>
<feature type="region of interest" description="Disordered" evidence="4">
    <location>
        <begin position="332"/>
        <end position="356"/>
    </location>
</feature>
<keyword evidence="3" id="KW-0175">Coiled coil</keyword>
<keyword evidence="2" id="KW-0539">Nucleus</keyword>
<evidence type="ECO:0000256" key="1">
    <source>
        <dbReference type="ARBA" id="ARBA00004123"/>
    </source>
</evidence>
<evidence type="ECO:0000313" key="6">
    <source>
        <dbReference type="EMBL" id="KAJ3181970.1"/>
    </source>
</evidence>
<dbReference type="InterPro" id="IPR046347">
    <property type="entry name" value="bZIP_sf"/>
</dbReference>
<dbReference type="AlphaFoldDB" id="A0AAD5TNB9"/>
<dbReference type="InterPro" id="IPR050936">
    <property type="entry name" value="AP-1-like"/>
</dbReference>
<evidence type="ECO:0000313" key="7">
    <source>
        <dbReference type="Proteomes" id="UP001212152"/>
    </source>
</evidence>
<feature type="compositionally biased region" description="Low complexity" evidence="4">
    <location>
        <begin position="332"/>
        <end position="351"/>
    </location>
</feature>
<dbReference type="PROSITE" id="PS50217">
    <property type="entry name" value="BZIP"/>
    <property type="match status" value="1"/>
</dbReference>
<evidence type="ECO:0000256" key="4">
    <source>
        <dbReference type="SAM" id="MobiDB-lite"/>
    </source>
</evidence>
<dbReference type="PANTHER" id="PTHR40621:SF6">
    <property type="entry name" value="AP-1-LIKE TRANSCRIPTION FACTOR YAP1-RELATED"/>
    <property type="match status" value="1"/>
</dbReference>
<protein>
    <recommendedName>
        <fullName evidence="5">BZIP domain-containing protein</fullName>
    </recommendedName>
</protein>
<dbReference type="CDD" id="cd14688">
    <property type="entry name" value="bZIP_YAP"/>
    <property type="match status" value="1"/>
</dbReference>
<sequence>MSTTAYTALPPAPPATGAAAPTSPPQPPALTQQSVGGGGGGGAGGGPGNSPHQQTRSVVSGAHLANAGGGGGTPAAIAYGGGSGAAHSGAHLAAFEDGNQSSGSGDAGGSGHGGDGQNQDERQQGGGKAPSRVTARRAQQNREAQRNFRERRKNYIKELETKVQNLISKDSILQKTEQQCRDFQMIVDRLSAERDVWVRERELWWREREEIYRAVEALRMEVRQSQTENRRLREMAWTLWNDVGGRNSAAANPTEGEAGVEAGAEKSGAKKAVAESGADNAAAGDEKAADAGEACKDAMEGVATASGDETTSGLPSTPFSGDLSLLAAGLGQRQGTPATGGRAGGASSNGPVSPTDIAHDLLALSRAGSPTSRAAAAAAGANGHGDAGVTSGNAIEDLKTRMSFWDAERENLYRAASDRERELLLSSLMPSAPAAAAAAMNMPPGGNLNAVNAAQLFARMAAGLWGNENGTTPPQQPQQQSSSQHTSQQSPQPPTSTSAGAGAAGGASQQTQQSQTQPPTQQLPTQPQTGAAAEKKDVGPSVPFFMGPTAGGGTNNATTSA</sequence>